<name>A0A3B0YJP2_9ZZZZ</name>
<dbReference type="AlphaFoldDB" id="A0A3B0YJP2"/>
<proteinExistence type="predicted"/>
<evidence type="ECO:0000313" key="1">
    <source>
        <dbReference type="EMBL" id="VAW81178.1"/>
    </source>
</evidence>
<accession>A0A3B0YJP2</accession>
<organism evidence="1">
    <name type="scientific">hydrothermal vent metagenome</name>
    <dbReference type="NCBI Taxonomy" id="652676"/>
    <lineage>
        <taxon>unclassified sequences</taxon>
        <taxon>metagenomes</taxon>
        <taxon>ecological metagenomes</taxon>
    </lineage>
</organism>
<reference evidence="1" key="1">
    <citation type="submission" date="2018-06" db="EMBL/GenBank/DDBJ databases">
        <authorList>
            <person name="Zhirakovskaya E."/>
        </authorList>
    </citation>
    <scope>NUCLEOTIDE SEQUENCE</scope>
</reference>
<protein>
    <submittedName>
        <fullName evidence="1">Uncharacterized protein</fullName>
    </submittedName>
</protein>
<sequence length="249" mass="27643">MSVPDGLGETQSLAIRVTYKLEWQDGFGARGWKLDCTLDDPNVIATTAATGCQISTSVLVHDMLDHYISGFPLSGHRNEAMALIQLASRTGSDPRPDYAQMVDEDLMQGSVSGERLRSFLPPGFLKYLPDNSMSGKQVISALVDKLGQSALRTALIDRFFELGERGIPLAQASWRRHGLDYQLRNQFGQCLQKLLARVDKVIQERGCSYANGEFLLNNQSCQLHGVTPDVYRLKELVNRNHDSGSQQTL</sequence>
<gene>
    <name evidence="1" type="ORF">MNBD_GAMMA13-1283</name>
</gene>
<dbReference type="EMBL" id="UOFK01000251">
    <property type="protein sequence ID" value="VAW81178.1"/>
    <property type="molecule type" value="Genomic_DNA"/>
</dbReference>